<feature type="region of interest" description="Disordered" evidence="4">
    <location>
        <begin position="340"/>
        <end position="361"/>
    </location>
</feature>
<dbReference type="InterPro" id="IPR002110">
    <property type="entry name" value="Ankyrin_rpt"/>
</dbReference>
<evidence type="ECO:0008006" key="7">
    <source>
        <dbReference type="Google" id="ProtNLM"/>
    </source>
</evidence>
<keyword evidence="2 3" id="KW-0040">ANK repeat</keyword>
<dbReference type="Pfam" id="PF00023">
    <property type="entry name" value="Ank"/>
    <property type="match status" value="1"/>
</dbReference>
<dbReference type="SMART" id="SM00248">
    <property type="entry name" value="ANK"/>
    <property type="match status" value="3"/>
</dbReference>
<reference evidence="5" key="2">
    <citation type="submission" date="2025-09" db="UniProtKB">
        <authorList>
            <consortium name="Ensembl"/>
        </authorList>
    </citation>
    <scope>IDENTIFICATION</scope>
</reference>
<feature type="compositionally biased region" description="Polar residues" evidence="4">
    <location>
        <begin position="536"/>
        <end position="550"/>
    </location>
</feature>
<dbReference type="PROSITE" id="PS50088">
    <property type="entry name" value="ANK_REPEAT"/>
    <property type="match status" value="3"/>
</dbReference>
<protein>
    <recommendedName>
        <fullName evidence="7">Ankyrin repeat domain-containing protein 31</fullName>
    </recommendedName>
</protein>
<evidence type="ECO:0000256" key="3">
    <source>
        <dbReference type="PROSITE-ProRule" id="PRU00023"/>
    </source>
</evidence>
<evidence type="ECO:0000313" key="6">
    <source>
        <dbReference type="Proteomes" id="UP000694388"/>
    </source>
</evidence>
<sequence length="1037" mass="115531">MNFCFSNLQMAKVVRMSNTQELCLQFLEYLLRGSSDASFLSDKHKHSQGPGESPSIIGERKLLTTFTDLCGKDFETLPHTYDLLQTNEHFLLPEDDLFDVAEQLKLDTNLNEQDSHDAILNEQDSQSTCISDQEMTPNIVTDGANTKLACGIKNDKLNLIEVEQKQAHPKHFHDELSAMQHRNDLACLSFKESSQQTNHCEQDVAADIIQDHEKSQYDEDVSLLSGFPRLINQMKSPDQVQDRLQEDVSFKSGIFMQPKHQVITNTSGLSMLENHFGAMKDIQIQTADKNNKFTDSSTKLLGCRVSEMPQRKSLRLLERRVDPNKKKYVRHEIPSTKTLENTTTKCNTPSVKNKGCSVSEMPQRKSLRLLERRMDPTKKKYDRHEIPSTKTLENTTTMCNTPSVKNKEKRNGKGETKLHFAARSGHADVVKKFILQQWDVDVEDFAGWTPLHEACLYNHLKIAKYLLDAGAKVNCLGFNKMTPLHDAVIHGHTKVVKLLLDYGADPNIQNVEGNNCLDVAKDLEVTHLLLPYTRNGANKNKDTSTNSKSEVIQREKVNDCANNSTSKPSTDNYKQPSAWSKTKVNCIELPFMFHPHIYNTNSNSSSNLPAEPIKQTGTEVLASYFNSVGAGSVGPVPSQSSEIEKQTFTTAEERADTTVGPKNYQDAPTIASQSIEAPPGNVSALPSHIGLVPSQSSENEKQMLTNVGIRADTTVGHKSYQDTPLTTAPMIASQSFEAPPGNGSALQNPTIKTTKMSVLHKRTKKQKYSKQCILRKLIIEGKIQPGNNVLCFSIKGVNHNSNLLPSGFISTSSGISFPTLSKWIAWIKGVNWLMQETTALKRVFCNGKRLYDITRGSMKKGRKRFACVSSVKNVNSTMGTPSQMTTSMANVASTLTLVSCSVTPITVTAPLTSRGHVSPAISAQQNFDFSKKFITSSHAANTSGTVAFTPEASGGHNLNLSNYEATRKCYTMTIEMPTKFLRVKNEELLIHKFHEMFDSIHVGTVVHREEVAAHSVSSWERQFWSSGRMECDAIFLQ</sequence>
<keyword evidence="1" id="KW-0677">Repeat</keyword>
<feature type="repeat" description="ANK" evidence="3">
    <location>
        <begin position="446"/>
        <end position="474"/>
    </location>
</feature>
<reference evidence="5" key="1">
    <citation type="submission" date="2025-08" db="UniProtKB">
        <authorList>
            <consortium name="Ensembl"/>
        </authorList>
    </citation>
    <scope>IDENTIFICATION</scope>
</reference>
<feature type="repeat" description="ANK" evidence="3">
    <location>
        <begin position="413"/>
        <end position="445"/>
    </location>
</feature>
<dbReference type="PANTHER" id="PTHR24161:SF85">
    <property type="entry name" value="PALMITOYLTRANSFERASE HIP14"/>
    <property type="match status" value="1"/>
</dbReference>
<dbReference type="AlphaFoldDB" id="A0A8C4PXJ8"/>
<evidence type="ECO:0000256" key="2">
    <source>
        <dbReference type="ARBA" id="ARBA00023043"/>
    </source>
</evidence>
<evidence type="ECO:0000256" key="1">
    <source>
        <dbReference type="ARBA" id="ARBA00022737"/>
    </source>
</evidence>
<dbReference type="Ensembl" id="ENSEBUT00000003389.1">
    <property type="protein sequence ID" value="ENSEBUP00000003026.1"/>
    <property type="gene ID" value="ENSEBUG00000002248.1"/>
</dbReference>
<dbReference type="Gene3D" id="1.25.40.20">
    <property type="entry name" value="Ankyrin repeat-containing domain"/>
    <property type="match status" value="1"/>
</dbReference>
<dbReference type="InterPro" id="IPR036770">
    <property type="entry name" value="Ankyrin_rpt-contain_sf"/>
</dbReference>
<keyword evidence="6" id="KW-1185">Reference proteome</keyword>
<dbReference type="PANTHER" id="PTHR24161">
    <property type="entry name" value="ANK_REP_REGION DOMAIN-CONTAINING PROTEIN-RELATED"/>
    <property type="match status" value="1"/>
</dbReference>
<organism evidence="5 6">
    <name type="scientific">Eptatretus burgeri</name>
    <name type="common">Inshore hagfish</name>
    <dbReference type="NCBI Taxonomy" id="7764"/>
    <lineage>
        <taxon>Eukaryota</taxon>
        <taxon>Metazoa</taxon>
        <taxon>Chordata</taxon>
        <taxon>Craniata</taxon>
        <taxon>Vertebrata</taxon>
        <taxon>Cyclostomata</taxon>
        <taxon>Myxini</taxon>
        <taxon>Myxiniformes</taxon>
        <taxon>Myxinidae</taxon>
        <taxon>Eptatretinae</taxon>
        <taxon>Eptatretus</taxon>
    </lineage>
</organism>
<feature type="region of interest" description="Disordered" evidence="4">
    <location>
        <begin position="536"/>
        <end position="576"/>
    </location>
</feature>
<name>A0A8C4PXJ8_EPTBU</name>
<dbReference type="GeneTree" id="ENSGT00940000154742"/>
<feature type="compositionally biased region" description="Polar residues" evidence="4">
    <location>
        <begin position="560"/>
        <end position="576"/>
    </location>
</feature>
<dbReference type="PRINTS" id="PR01415">
    <property type="entry name" value="ANKYRIN"/>
</dbReference>
<accession>A0A8C4PXJ8</accession>
<dbReference type="Pfam" id="PF12796">
    <property type="entry name" value="Ank_2"/>
    <property type="match status" value="1"/>
</dbReference>
<feature type="repeat" description="ANK" evidence="3">
    <location>
        <begin position="479"/>
        <end position="511"/>
    </location>
</feature>
<evidence type="ECO:0000313" key="5">
    <source>
        <dbReference type="Ensembl" id="ENSEBUP00000003026.1"/>
    </source>
</evidence>
<feature type="compositionally biased region" description="Polar residues" evidence="4">
    <location>
        <begin position="340"/>
        <end position="351"/>
    </location>
</feature>
<proteinExistence type="predicted"/>
<dbReference type="Proteomes" id="UP000694388">
    <property type="component" value="Unplaced"/>
</dbReference>
<dbReference type="SUPFAM" id="SSF48403">
    <property type="entry name" value="Ankyrin repeat"/>
    <property type="match status" value="1"/>
</dbReference>
<evidence type="ECO:0000256" key="4">
    <source>
        <dbReference type="SAM" id="MobiDB-lite"/>
    </source>
</evidence>
<dbReference type="PROSITE" id="PS50297">
    <property type="entry name" value="ANK_REP_REGION"/>
    <property type="match status" value="3"/>
</dbReference>